<dbReference type="GO" id="GO:0005096">
    <property type="term" value="F:GTPase activator activity"/>
    <property type="evidence" value="ECO:0007669"/>
    <property type="project" value="InterPro"/>
</dbReference>
<organism evidence="1 3">
    <name type="scientific">Aphanomyces euteiches</name>
    <dbReference type="NCBI Taxonomy" id="100861"/>
    <lineage>
        <taxon>Eukaryota</taxon>
        <taxon>Sar</taxon>
        <taxon>Stramenopiles</taxon>
        <taxon>Oomycota</taxon>
        <taxon>Saprolegniomycetes</taxon>
        <taxon>Saprolegniales</taxon>
        <taxon>Verrucalvaceae</taxon>
        <taxon>Aphanomyces</taxon>
    </lineage>
</organism>
<proteinExistence type="predicted"/>
<dbReference type="GO" id="GO:0031267">
    <property type="term" value="F:small GTPase binding"/>
    <property type="evidence" value="ECO:0007669"/>
    <property type="project" value="TreeGrafter"/>
</dbReference>
<dbReference type="EMBL" id="VJMJ01000421">
    <property type="protein sequence ID" value="KAF0721406.1"/>
    <property type="molecule type" value="Genomic_DNA"/>
</dbReference>
<keyword evidence="3" id="KW-1185">Reference proteome</keyword>
<dbReference type="InterPro" id="IPR032675">
    <property type="entry name" value="LRR_dom_sf"/>
</dbReference>
<dbReference type="Pfam" id="PF13516">
    <property type="entry name" value="LRR_6"/>
    <property type="match status" value="2"/>
</dbReference>
<dbReference type="GO" id="GO:0006913">
    <property type="term" value="P:nucleocytoplasmic transport"/>
    <property type="evidence" value="ECO:0007669"/>
    <property type="project" value="TreeGrafter"/>
</dbReference>
<dbReference type="PANTHER" id="PTHR24113:SF15">
    <property type="entry name" value="NACHT DOMAIN-CONTAINING PROTEIN"/>
    <property type="match status" value="1"/>
</dbReference>
<evidence type="ECO:0000313" key="1">
    <source>
        <dbReference type="EMBL" id="KAF0721406.1"/>
    </source>
</evidence>
<dbReference type="AlphaFoldDB" id="A0A6G0W380"/>
<dbReference type="GO" id="GO:0005634">
    <property type="term" value="C:nucleus"/>
    <property type="evidence" value="ECO:0007669"/>
    <property type="project" value="TreeGrafter"/>
</dbReference>
<dbReference type="InterPro" id="IPR001611">
    <property type="entry name" value="Leu-rich_rpt"/>
</dbReference>
<dbReference type="GO" id="GO:0048471">
    <property type="term" value="C:perinuclear region of cytoplasm"/>
    <property type="evidence" value="ECO:0007669"/>
    <property type="project" value="TreeGrafter"/>
</dbReference>
<dbReference type="Gene3D" id="3.80.10.10">
    <property type="entry name" value="Ribonuclease Inhibitor"/>
    <property type="match status" value="1"/>
</dbReference>
<comment type="caution">
    <text evidence="1">The sequence shown here is derived from an EMBL/GenBank/DDBJ whole genome shotgun (WGS) entry which is preliminary data.</text>
</comment>
<dbReference type="GO" id="GO:0005829">
    <property type="term" value="C:cytosol"/>
    <property type="evidence" value="ECO:0007669"/>
    <property type="project" value="TreeGrafter"/>
</dbReference>
<sequence length="460" mass="52203">MQVFRRLPENINKADVWPELHIRQVEWIDVLGPLTPFVERVRTHCLFDPEGLGHILSSHNVLIIECKESNGSDQLSPWWVDQMAVLPIVEIEMHGMDIGPLVEVLPRMLHLQRFVAKYGYYGLGDDFFDFIAQSTLTRLSIVDMTHFDSYRMSGQNDRRTNLDNHKLNQLTQWLSIQPVIEFEITHCAVSADQEAVNKFYDALWSCKTLKEFSCFSTKFPSFVVDRISRPIQWTRLDVGECEINDEKAQGLVSGLQNSNVESLNLKLNIFSTESMEMIMSSLALSSVSDVSFVCCELSLPHLEIIAKYLGSTKLKKLDLYDNDIGVAGIEVLMPAVAQSQLEELNVAYSYIDNEAVEIISEALPSTQFIRLNLDYNDINDEGVQYLAEALNKSPHLHEISLMETLLTLQGVEYLVDKLNGRPPTILRFDRDDFSMDGADITELVDAMVKSATSQGHTLEF</sequence>
<dbReference type="SMART" id="SM00368">
    <property type="entry name" value="LRR_RI"/>
    <property type="match status" value="3"/>
</dbReference>
<dbReference type="VEuPathDB" id="FungiDB:AeMF1_007961"/>
<dbReference type="Proteomes" id="UP000481153">
    <property type="component" value="Unassembled WGS sequence"/>
</dbReference>
<dbReference type="PANTHER" id="PTHR24113">
    <property type="entry name" value="RAN GTPASE-ACTIVATING PROTEIN 1"/>
    <property type="match status" value="1"/>
</dbReference>
<reference evidence="1 3" key="1">
    <citation type="submission" date="2019-07" db="EMBL/GenBank/DDBJ databases">
        <title>Genomics analysis of Aphanomyces spp. identifies a new class of oomycete effector associated with host adaptation.</title>
        <authorList>
            <person name="Gaulin E."/>
        </authorList>
    </citation>
    <scope>NUCLEOTIDE SEQUENCE [LARGE SCALE GENOMIC DNA]</scope>
    <source>
        <strain evidence="1 3">ATCC 201684</strain>
    </source>
</reference>
<dbReference type="EMBL" id="VJMJ01000184">
    <property type="protein sequence ID" value="KAF0727959.1"/>
    <property type="molecule type" value="Genomic_DNA"/>
</dbReference>
<protein>
    <submittedName>
        <fullName evidence="1">Uncharacterized protein</fullName>
    </submittedName>
</protein>
<evidence type="ECO:0000313" key="3">
    <source>
        <dbReference type="Proteomes" id="UP000481153"/>
    </source>
</evidence>
<gene>
    <name evidence="2" type="ORF">Ae201684_014070</name>
    <name evidence="1" type="ORF">Ae201684_019148</name>
</gene>
<dbReference type="SUPFAM" id="SSF52047">
    <property type="entry name" value="RNI-like"/>
    <property type="match status" value="1"/>
</dbReference>
<accession>A0A6G0W380</accession>
<name>A0A6G0W380_9STRA</name>
<dbReference type="InterPro" id="IPR027038">
    <property type="entry name" value="RanGap"/>
</dbReference>
<evidence type="ECO:0000313" key="2">
    <source>
        <dbReference type="EMBL" id="KAF0727959.1"/>
    </source>
</evidence>